<feature type="chain" id="PRO_5038617604" evidence="1">
    <location>
        <begin position="24"/>
        <end position="843"/>
    </location>
</feature>
<dbReference type="Gene3D" id="1.10.287.950">
    <property type="entry name" value="Methyl-accepting chemotaxis protein"/>
    <property type="match status" value="1"/>
</dbReference>
<gene>
    <name evidence="2" type="ORF">SAMN02745110_00773</name>
</gene>
<dbReference type="OrthoDB" id="9815841at2"/>
<evidence type="ECO:0000256" key="1">
    <source>
        <dbReference type="SAM" id="SignalP"/>
    </source>
</evidence>
<reference evidence="2 3" key="1">
    <citation type="submission" date="2017-02" db="EMBL/GenBank/DDBJ databases">
        <authorList>
            <person name="Peterson S.W."/>
        </authorList>
    </citation>
    <scope>NUCLEOTIDE SEQUENCE [LARGE SCALE GENOMIC DNA]</scope>
    <source>
        <strain evidence="2 3">ATCC 17233</strain>
    </source>
</reference>
<organism evidence="2 3">
    <name type="scientific">Eubacterium ruminantium</name>
    <dbReference type="NCBI Taxonomy" id="42322"/>
    <lineage>
        <taxon>Bacteria</taxon>
        <taxon>Bacillati</taxon>
        <taxon>Bacillota</taxon>
        <taxon>Clostridia</taxon>
        <taxon>Eubacteriales</taxon>
        <taxon>Eubacteriaceae</taxon>
        <taxon>Eubacterium</taxon>
    </lineage>
</organism>
<protein>
    <submittedName>
        <fullName evidence="2">Putative membrane protein</fullName>
    </submittedName>
</protein>
<dbReference type="EMBL" id="FUXA01000005">
    <property type="protein sequence ID" value="SJZ51951.1"/>
    <property type="molecule type" value="Genomic_DNA"/>
</dbReference>
<dbReference type="AlphaFoldDB" id="A0A1T4LBE3"/>
<proteinExistence type="predicted"/>
<dbReference type="RefSeq" id="WP_078786560.1">
    <property type="nucleotide sequence ID" value="NZ_FMTO01000005.1"/>
</dbReference>
<evidence type="ECO:0000313" key="2">
    <source>
        <dbReference type="EMBL" id="SJZ51951.1"/>
    </source>
</evidence>
<sequence length="843" mass="90011">MRKKRFIAMTLCVAMAFSMTSCGYKDSKKVDVNNPNAVNVEETEAVNDIEADDDGTEATTEAAGKNTETEGALEKALKNTDKSKVIGTEKVIDKDETVYVVADAAGNKQEVIVSEWLKNNEKKDVLEDVSDLEDIENVKGDETFTKDGNSITWNAKGNPIYYRGKTDKELPLGVKITYYLDGKEVSPEEIAGKKGSVKIRFDYINNSKQGDVYTPFIMGTGFYLDNTRFSNVSVTNGKYVSDGNKSVVIGYGMPGLDKSLNTDISKYGVSIGNYFEVTADTTDFKLDMTLTIAATGLLYDDAEGIDLAGLEKNVGSLLNEYKGGVDKLYEGIAEYTDGVGKISEGTVKIADGAEKLKDGSDKLYDGGVTLSEAIEQADGGAGKLKEAFEGENGILDGSKKISDGLNTLNESVKNINLPEIPHAADIEFTAEDKEKAAAAIAKSAEERLKKEGISIDTTDLDALSSMSEDEKVAAISAKAAEAAKVDPNIERIISDEAVQGLINDAVNGIIEEKTDEYMASESGQAAVYDALAEYKANTIYSVMGSSDAPSELALAAMGGLKAQYAANGVELSDSDAYAALYEGVEAKVSSDENVAAATEMLKPYVRSKVRSNIADNYGADIESGVVDGFKTIIGKSYAAGYGKAYSELGKEMQDIAGNLKYIISVYADEGVMYGLDQGLESVRTKMSGFEPKIAELKEGVNKLSEGSKKLDTGLNQVYQGNSSLKEGLDRIFAGVPVFTSGLSDLRAGADQLSSGAGTLKGGATLLDSHSDELKEGSKKLKDATNQVVDKIGGAKKDIDNISVNAKKIIEAGKEYDNFGGIEKGMTGNVKFIFKTGEVSENEE</sequence>
<evidence type="ECO:0000313" key="3">
    <source>
        <dbReference type="Proteomes" id="UP000189857"/>
    </source>
</evidence>
<name>A0A1T4LBE3_9FIRM</name>
<feature type="signal peptide" evidence="1">
    <location>
        <begin position="1"/>
        <end position="23"/>
    </location>
</feature>
<keyword evidence="1" id="KW-0732">Signal</keyword>
<dbReference type="InterPro" id="IPR023908">
    <property type="entry name" value="xxxLxxG_rpt"/>
</dbReference>
<dbReference type="Proteomes" id="UP000189857">
    <property type="component" value="Unassembled WGS sequence"/>
</dbReference>
<accession>A0A1T4LBE3</accession>
<dbReference type="PROSITE" id="PS51257">
    <property type="entry name" value="PROKAR_LIPOPROTEIN"/>
    <property type="match status" value="1"/>
</dbReference>
<dbReference type="NCBIfam" id="TIGR03057">
    <property type="entry name" value="xxxLxxG_by_4"/>
    <property type="match status" value="2"/>
</dbReference>
<keyword evidence="3" id="KW-1185">Reference proteome</keyword>